<dbReference type="AlphaFoldDB" id="A0A131Z0A6"/>
<dbReference type="SUPFAM" id="SSF52540">
    <property type="entry name" value="P-loop containing nucleoside triphosphate hydrolases"/>
    <property type="match status" value="1"/>
</dbReference>
<dbReference type="Gene3D" id="1.20.58.420">
    <property type="entry name" value="AHSP"/>
    <property type="match status" value="2"/>
</dbReference>
<dbReference type="Pfam" id="PF02263">
    <property type="entry name" value="GBP"/>
    <property type="match status" value="1"/>
</dbReference>
<feature type="domain" description="GB1/RHD3-type G" evidence="6">
    <location>
        <begin position="39"/>
        <end position="293"/>
    </location>
</feature>
<comment type="similarity">
    <text evidence="4">Belongs to the TRAFAC class dynamin-like GTPase superfamily. GB1/RHD3 GTPase family.</text>
</comment>
<keyword evidence="2" id="KW-0378">Hydrolase</keyword>
<evidence type="ECO:0000259" key="6">
    <source>
        <dbReference type="PROSITE" id="PS51715"/>
    </source>
</evidence>
<dbReference type="PROSITE" id="PS51715">
    <property type="entry name" value="G_GB1_RHD3"/>
    <property type="match status" value="1"/>
</dbReference>
<sequence>MSDRVDSGQPLSILNVDGRSLELDEHGLARLLLDERFKDKHVVVIAVAGAFRKGKSFLLCFLLCYLRSGGRAEWIGDPNVPLEGFEWRGGSRRHTSGILMWNEVFLVKPSQGEELAVLLVDTQGTFDCESATLVHASIFSLSAMISSVLVYNVSQNIQQNDLQHLQDFLDYGMLTQSAQHQQPSSTTAEVGCTRPFQSLMFLVRDWQFERPYGLEGGRPLLEQRLKGPQNQDRELRQLRRKLSRCFKEMRCFLMPHPGLTVAREGFDGRLSDMDETFKLHLFEFVRLLLNPDNLLPKEINGRKVTCQELFSYIKVYVDAHKKGLLEDPSQMLQAAYHGSCRAAMDKSLDFYTTSMLSLWQNSPDDDVDRETMRRYHNDLRRVAVEKYSAAPKMGGELPAELYLHKLLEKIDATFDVYCNYLKEKKKTFINSAVFKHVAFKVAHGFLTTGLAAAAIALAVVELPIVAIALGAFGAASLSGHLIQAIVEMELAKRKKKERFENSKAAAEAAKSRGIGADDIEECDDETPLVSHEQLPAQDDTCSVLSLELAESASTSPEAPVTVTDEGGTAQANHSSTATEASNGRDCSDDRTPLLNASDDTDSLQSADFPDFERVSLGPPVTVCDHTAVTEAANSAAFDRAIKHYSDGMQQVCGDSIPRLSEEELRRYHDLLQVYARNILIRGCSSTSNRELPHFLDRLTSETEEQFKYFVNQNREKPPMRT</sequence>
<dbReference type="Gene3D" id="3.40.50.300">
    <property type="entry name" value="P-loop containing nucleotide triphosphate hydrolases"/>
    <property type="match status" value="1"/>
</dbReference>
<dbReference type="InterPro" id="IPR036543">
    <property type="entry name" value="Guanylate-bd_C_sf"/>
</dbReference>
<evidence type="ECO:0000256" key="5">
    <source>
        <dbReference type="SAM" id="MobiDB-lite"/>
    </source>
</evidence>
<evidence type="ECO:0000256" key="4">
    <source>
        <dbReference type="PROSITE-ProRule" id="PRU01052"/>
    </source>
</evidence>
<evidence type="ECO:0000256" key="2">
    <source>
        <dbReference type="ARBA" id="ARBA00022801"/>
    </source>
</evidence>
<dbReference type="EMBL" id="GEDV01004976">
    <property type="protein sequence ID" value="JAP83581.1"/>
    <property type="molecule type" value="Transcribed_RNA"/>
</dbReference>
<dbReference type="GO" id="GO:0003924">
    <property type="term" value="F:GTPase activity"/>
    <property type="evidence" value="ECO:0007669"/>
    <property type="project" value="InterPro"/>
</dbReference>
<accession>A0A131Z0A6</accession>
<proteinExistence type="inferred from homology"/>
<dbReference type="SUPFAM" id="SSF48340">
    <property type="entry name" value="Interferon-induced guanylate-binding protein 1 (GBP1), C-terminal domain"/>
    <property type="match status" value="2"/>
</dbReference>
<dbReference type="InterPro" id="IPR027417">
    <property type="entry name" value="P-loop_NTPase"/>
</dbReference>
<keyword evidence="1" id="KW-0547">Nucleotide-binding</keyword>
<evidence type="ECO:0000256" key="1">
    <source>
        <dbReference type="ARBA" id="ARBA00022741"/>
    </source>
</evidence>
<evidence type="ECO:0000313" key="7">
    <source>
        <dbReference type="EMBL" id="JAP83581.1"/>
    </source>
</evidence>
<evidence type="ECO:0000256" key="3">
    <source>
        <dbReference type="ARBA" id="ARBA00023134"/>
    </source>
</evidence>
<dbReference type="InterPro" id="IPR015894">
    <property type="entry name" value="Guanylate-bd_N"/>
</dbReference>
<dbReference type="PANTHER" id="PTHR10751">
    <property type="entry name" value="GUANYLATE BINDING PROTEIN"/>
    <property type="match status" value="1"/>
</dbReference>
<feature type="compositionally biased region" description="Low complexity" evidence="5">
    <location>
        <begin position="550"/>
        <end position="560"/>
    </location>
</feature>
<keyword evidence="3" id="KW-0342">GTP-binding</keyword>
<feature type="region of interest" description="Disordered" evidence="5">
    <location>
        <begin position="550"/>
        <end position="605"/>
    </location>
</feature>
<name>A0A131Z0A6_RHIAP</name>
<reference evidence="7" key="1">
    <citation type="journal article" date="2016" name="Ticks Tick Borne Dis.">
        <title>De novo assembly and annotation of the salivary gland transcriptome of Rhipicephalus appendiculatus male and female ticks during blood feeding.</title>
        <authorList>
            <person name="de Castro M.H."/>
            <person name="de Klerk D."/>
            <person name="Pienaar R."/>
            <person name="Latif A.A."/>
            <person name="Rees D.J."/>
            <person name="Mans B.J."/>
        </authorList>
    </citation>
    <scope>NUCLEOTIDE SEQUENCE</scope>
    <source>
        <tissue evidence="7">Salivary glands</tissue>
    </source>
</reference>
<organism evidence="7">
    <name type="scientific">Rhipicephalus appendiculatus</name>
    <name type="common">Brown ear tick</name>
    <dbReference type="NCBI Taxonomy" id="34631"/>
    <lineage>
        <taxon>Eukaryota</taxon>
        <taxon>Metazoa</taxon>
        <taxon>Ecdysozoa</taxon>
        <taxon>Arthropoda</taxon>
        <taxon>Chelicerata</taxon>
        <taxon>Arachnida</taxon>
        <taxon>Acari</taxon>
        <taxon>Parasitiformes</taxon>
        <taxon>Ixodida</taxon>
        <taxon>Ixodoidea</taxon>
        <taxon>Ixodidae</taxon>
        <taxon>Rhipicephalinae</taxon>
        <taxon>Rhipicephalus</taxon>
        <taxon>Rhipicephalus</taxon>
    </lineage>
</organism>
<feature type="compositionally biased region" description="Polar residues" evidence="5">
    <location>
        <begin position="569"/>
        <end position="581"/>
    </location>
</feature>
<protein>
    <submittedName>
        <fullName evidence="7">Atlastin 2</fullName>
    </submittedName>
</protein>
<dbReference type="GO" id="GO:0005525">
    <property type="term" value="F:GTP binding"/>
    <property type="evidence" value="ECO:0007669"/>
    <property type="project" value="UniProtKB-KW"/>
</dbReference>
<dbReference type="InterPro" id="IPR030386">
    <property type="entry name" value="G_GB1_RHD3_dom"/>
</dbReference>